<feature type="modified residue" description="4-aspartylphosphate" evidence="5">
    <location>
        <position position="55"/>
    </location>
</feature>
<gene>
    <name evidence="8" type="ORF">N4261_10955</name>
</gene>
<keyword evidence="2" id="KW-0067">ATP-binding</keyword>
<evidence type="ECO:0000259" key="7">
    <source>
        <dbReference type="PROSITE" id="PS50110"/>
    </source>
</evidence>
<dbReference type="Pfam" id="PF00072">
    <property type="entry name" value="Response_reg"/>
    <property type="match status" value="1"/>
</dbReference>
<keyword evidence="9" id="KW-1185">Reference proteome</keyword>
<dbReference type="Gene3D" id="1.10.10.60">
    <property type="entry name" value="Homeodomain-like"/>
    <property type="match status" value="1"/>
</dbReference>
<dbReference type="PROSITE" id="PS00675">
    <property type="entry name" value="SIGMA54_INTERACT_1"/>
    <property type="match status" value="1"/>
</dbReference>
<sequence length="446" mass="50396">MFEGYKVVFVEDDLPVRVSLTQTLELEGLSVIPCRSAEEALPHVQPGAQIVLITDVRLPGMDGRALLAHVQATDPDIPVILITAHGDVQMAVQAMRTGAYDFIEKPFAPERLLDTTRRALDLRMLRHSADELRQQLQRASGIEAALLGRSASMQQLRRQVLNLASTSADVMILGETGTGKELVARCLHDQSPRRDRHFVAINCGGLPEALFESELFGHEPGSFTSAAKRRIGKIEHANGGTLLLDEIETMPMPLQIKLLRVLQERRIERLGSNEELPINVRFIAASKADLRELGDRGQFRNDLYYRLDIATLQLPPLRDRREDIPLLFEHFVAQACVRYEREAPELTPEKLRELMAHDWPGNVREIRNAADRFVLALDDLDRQEALRDLPSLHLARQMELVEKALIEQALRRTQGKVPAAMELLGTPRKTLYDKLNRHGIQLDDFR</sequence>
<keyword evidence="5" id="KW-0597">Phosphoprotein</keyword>
<dbReference type="InterPro" id="IPR003593">
    <property type="entry name" value="AAA+_ATPase"/>
</dbReference>
<dbReference type="SUPFAM" id="SSF52540">
    <property type="entry name" value="P-loop containing nucleoside triphosphate hydrolases"/>
    <property type="match status" value="1"/>
</dbReference>
<accession>A0ABY6B7B6</accession>
<dbReference type="SMART" id="SM00448">
    <property type="entry name" value="REC"/>
    <property type="match status" value="1"/>
</dbReference>
<dbReference type="RefSeq" id="WP_261760174.1">
    <property type="nucleotide sequence ID" value="NZ_CP104562.2"/>
</dbReference>
<evidence type="ECO:0000259" key="6">
    <source>
        <dbReference type="PROSITE" id="PS50045"/>
    </source>
</evidence>
<dbReference type="PROSITE" id="PS00676">
    <property type="entry name" value="SIGMA54_INTERACT_2"/>
    <property type="match status" value="1"/>
</dbReference>
<dbReference type="InterPro" id="IPR011006">
    <property type="entry name" value="CheY-like_superfamily"/>
</dbReference>
<protein>
    <submittedName>
        <fullName evidence="8">Sigma-54 dependent transcriptional regulator</fullName>
    </submittedName>
</protein>
<evidence type="ECO:0000313" key="8">
    <source>
        <dbReference type="EMBL" id="UXH80355.1"/>
    </source>
</evidence>
<dbReference type="PRINTS" id="PR01590">
    <property type="entry name" value="HTHFIS"/>
</dbReference>
<dbReference type="PROSITE" id="PS50045">
    <property type="entry name" value="SIGMA54_INTERACT_4"/>
    <property type="match status" value="1"/>
</dbReference>
<dbReference type="InterPro" id="IPR027417">
    <property type="entry name" value="P-loop_NTPase"/>
</dbReference>
<dbReference type="InterPro" id="IPR025943">
    <property type="entry name" value="Sigma_54_int_dom_ATP-bd_2"/>
</dbReference>
<dbReference type="Gene3D" id="1.10.8.60">
    <property type="match status" value="1"/>
</dbReference>
<evidence type="ECO:0000256" key="5">
    <source>
        <dbReference type="PROSITE-ProRule" id="PRU00169"/>
    </source>
</evidence>
<dbReference type="SMART" id="SM00382">
    <property type="entry name" value="AAA"/>
    <property type="match status" value="1"/>
</dbReference>
<dbReference type="CDD" id="cd00009">
    <property type="entry name" value="AAA"/>
    <property type="match status" value="1"/>
</dbReference>
<dbReference type="SUPFAM" id="SSF52172">
    <property type="entry name" value="CheY-like"/>
    <property type="match status" value="1"/>
</dbReference>
<dbReference type="InterPro" id="IPR025662">
    <property type="entry name" value="Sigma_54_int_dom_ATP-bd_1"/>
</dbReference>
<keyword evidence="1" id="KW-0547">Nucleotide-binding</keyword>
<evidence type="ECO:0000256" key="2">
    <source>
        <dbReference type="ARBA" id="ARBA00022840"/>
    </source>
</evidence>
<dbReference type="InterPro" id="IPR009057">
    <property type="entry name" value="Homeodomain-like_sf"/>
</dbReference>
<dbReference type="InterPro" id="IPR002197">
    <property type="entry name" value="HTH_Fis"/>
</dbReference>
<dbReference type="Pfam" id="PF00158">
    <property type="entry name" value="Sigma54_activat"/>
    <property type="match status" value="1"/>
</dbReference>
<dbReference type="Gene3D" id="3.40.50.2300">
    <property type="match status" value="1"/>
</dbReference>
<dbReference type="Gene3D" id="3.40.50.300">
    <property type="entry name" value="P-loop containing nucleotide triphosphate hydrolases"/>
    <property type="match status" value="1"/>
</dbReference>
<dbReference type="InterPro" id="IPR002078">
    <property type="entry name" value="Sigma_54_int"/>
</dbReference>
<dbReference type="Pfam" id="PF02954">
    <property type="entry name" value="HTH_8"/>
    <property type="match status" value="1"/>
</dbReference>
<feature type="domain" description="Response regulatory" evidence="7">
    <location>
        <begin position="6"/>
        <end position="120"/>
    </location>
</feature>
<evidence type="ECO:0000256" key="4">
    <source>
        <dbReference type="ARBA" id="ARBA00023163"/>
    </source>
</evidence>
<dbReference type="InterPro" id="IPR058031">
    <property type="entry name" value="AAA_lid_NorR"/>
</dbReference>
<dbReference type="SUPFAM" id="SSF46689">
    <property type="entry name" value="Homeodomain-like"/>
    <property type="match status" value="1"/>
</dbReference>
<dbReference type="Proteomes" id="UP001064933">
    <property type="component" value="Chromosome"/>
</dbReference>
<dbReference type="PROSITE" id="PS50110">
    <property type="entry name" value="RESPONSE_REGULATORY"/>
    <property type="match status" value="1"/>
</dbReference>
<dbReference type="PANTHER" id="PTHR32071:SF57">
    <property type="entry name" value="C4-DICARBOXYLATE TRANSPORT TRANSCRIPTIONAL REGULATORY PROTEIN DCTD"/>
    <property type="match status" value="1"/>
</dbReference>
<evidence type="ECO:0000313" key="9">
    <source>
        <dbReference type="Proteomes" id="UP001064933"/>
    </source>
</evidence>
<dbReference type="Pfam" id="PF25601">
    <property type="entry name" value="AAA_lid_14"/>
    <property type="match status" value="1"/>
</dbReference>
<dbReference type="EMBL" id="CP104562">
    <property type="protein sequence ID" value="UXH80355.1"/>
    <property type="molecule type" value="Genomic_DNA"/>
</dbReference>
<organism evidence="8 9">
    <name type="scientific">Roseateles amylovorans</name>
    <dbReference type="NCBI Taxonomy" id="2978473"/>
    <lineage>
        <taxon>Bacteria</taxon>
        <taxon>Pseudomonadati</taxon>
        <taxon>Pseudomonadota</taxon>
        <taxon>Betaproteobacteria</taxon>
        <taxon>Burkholderiales</taxon>
        <taxon>Sphaerotilaceae</taxon>
        <taxon>Roseateles</taxon>
    </lineage>
</organism>
<dbReference type="PANTHER" id="PTHR32071">
    <property type="entry name" value="TRANSCRIPTIONAL REGULATORY PROTEIN"/>
    <property type="match status" value="1"/>
</dbReference>
<dbReference type="InterPro" id="IPR001789">
    <property type="entry name" value="Sig_transdc_resp-reg_receiver"/>
</dbReference>
<reference evidence="8" key="1">
    <citation type="submission" date="2022-10" db="EMBL/GenBank/DDBJ databases">
        <title>Characterization and whole genome sequencing of a new Roseateles species, isolated from fresh water.</title>
        <authorList>
            <person name="Guliayeva D.Y."/>
            <person name="Akhremchuk A.E."/>
            <person name="Sikolenko M.A."/>
            <person name="Valentovich L.N."/>
            <person name="Sidarenka A.V."/>
        </authorList>
    </citation>
    <scope>NUCLEOTIDE SEQUENCE</scope>
    <source>
        <strain evidence="8">BIM B-1768</strain>
    </source>
</reference>
<feature type="domain" description="Sigma-54 factor interaction" evidence="6">
    <location>
        <begin position="146"/>
        <end position="375"/>
    </location>
</feature>
<keyword evidence="4" id="KW-0804">Transcription</keyword>
<keyword evidence="3" id="KW-0805">Transcription regulation</keyword>
<dbReference type="CDD" id="cd17549">
    <property type="entry name" value="REC_DctD-like"/>
    <property type="match status" value="1"/>
</dbReference>
<evidence type="ECO:0000256" key="3">
    <source>
        <dbReference type="ARBA" id="ARBA00023015"/>
    </source>
</evidence>
<proteinExistence type="predicted"/>
<name>A0ABY6B7B6_9BURK</name>
<evidence type="ECO:0000256" key="1">
    <source>
        <dbReference type="ARBA" id="ARBA00022741"/>
    </source>
</evidence>